<keyword evidence="5 9" id="KW-0697">Rotamase</keyword>
<comment type="catalytic activity">
    <reaction evidence="1 9 10">
        <text>[protein]-peptidylproline (omega=180) = [protein]-peptidylproline (omega=0)</text>
        <dbReference type="Rhea" id="RHEA:16237"/>
        <dbReference type="Rhea" id="RHEA-COMP:10747"/>
        <dbReference type="Rhea" id="RHEA-COMP:10748"/>
        <dbReference type="ChEBI" id="CHEBI:83833"/>
        <dbReference type="ChEBI" id="CHEBI:83834"/>
        <dbReference type="EC" id="5.2.1.8"/>
    </reaction>
</comment>
<keyword evidence="6" id="KW-0143">Chaperone</keyword>
<dbReference type="InterPro" id="IPR046357">
    <property type="entry name" value="PPIase_dom_sf"/>
</dbReference>
<name>A0A9X0WEH6_9GAMM</name>
<keyword evidence="7 9" id="KW-0413">Isomerase</keyword>
<dbReference type="PROSITE" id="PS50059">
    <property type="entry name" value="FKBP_PPIASE"/>
    <property type="match status" value="1"/>
</dbReference>
<evidence type="ECO:0000256" key="7">
    <source>
        <dbReference type="ARBA" id="ARBA00023235"/>
    </source>
</evidence>
<evidence type="ECO:0000256" key="4">
    <source>
        <dbReference type="ARBA" id="ARBA00022490"/>
    </source>
</evidence>
<comment type="function">
    <text evidence="8">Also involved in hydrogenase metallocenter assembly, probably by participating in the nickel insertion step. This function in hydrogenase biosynthesis requires chaperone activity and the presence of the metal-binding domain, but not PPIase activity.</text>
</comment>
<evidence type="ECO:0000259" key="11">
    <source>
        <dbReference type="PROSITE" id="PS50059"/>
    </source>
</evidence>
<accession>A0A9X0WEH6</accession>
<evidence type="ECO:0000256" key="8">
    <source>
        <dbReference type="ARBA" id="ARBA00037071"/>
    </source>
</evidence>
<keyword evidence="4" id="KW-0963">Cytoplasm</keyword>
<dbReference type="PANTHER" id="PTHR47861:SF3">
    <property type="entry name" value="FKBP-TYPE PEPTIDYL-PROLYL CIS-TRANS ISOMERASE SLYD"/>
    <property type="match status" value="1"/>
</dbReference>
<dbReference type="InterPro" id="IPR001179">
    <property type="entry name" value="PPIase_FKBP_dom"/>
</dbReference>
<protein>
    <recommendedName>
        <fullName evidence="10">Peptidyl-prolyl cis-trans isomerase</fullName>
        <ecNumber evidence="10">5.2.1.8</ecNumber>
    </recommendedName>
</protein>
<evidence type="ECO:0000313" key="12">
    <source>
        <dbReference type="EMBL" id="MBK1643075.1"/>
    </source>
</evidence>
<keyword evidence="13" id="KW-1185">Reference proteome</keyword>
<proteinExistence type="inferred from homology"/>
<dbReference type="Pfam" id="PF00254">
    <property type="entry name" value="FKBP_C"/>
    <property type="match status" value="1"/>
</dbReference>
<dbReference type="EC" id="5.2.1.8" evidence="10"/>
<comment type="subcellular location">
    <subcellularLocation>
        <location evidence="2">Cytoplasm</location>
    </subcellularLocation>
</comment>
<evidence type="ECO:0000256" key="3">
    <source>
        <dbReference type="ARBA" id="ARBA00006577"/>
    </source>
</evidence>
<feature type="domain" description="PPIase FKBP-type" evidence="11">
    <location>
        <begin position="9"/>
        <end position="87"/>
    </location>
</feature>
<sequence length="165" mass="17850">MPDELIGTGKFVALTYRIEDHEGQLLEQTDVPVGYIHGGQTELIGGMDAAIEGCCVGDEVALALAPEQGFGPRDPSLTFTDQLENVPSEFHFIGAEVPMQNEQGEVRQFHVTQIENGLLTVDGNHPFAGKPLQVRIRIVEVREPTHAELSADLGGDERLPGGSLH</sequence>
<dbReference type="RefSeq" id="WP_200385881.1">
    <property type="nucleotide sequence ID" value="NZ_NRSD01000001.1"/>
</dbReference>
<evidence type="ECO:0000256" key="5">
    <source>
        <dbReference type="ARBA" id="ARBA00023110"/>
    </source>
</evidence>
<dbReference type="Gene3D" id="3.10.50.40">
    <property type="match status" value="1"/>
</dbReference>
<comment type="caution">
    <text evidence="12">The sequence shown here is derived from an EMBL/GenBank/DDBJ whole genome shotgun (WGS) entry which is preliminary data.</text>
</comment>
<gene>
    <name evidence="12" type="ORF">CKO25_00075</name>
</gene>
<comment type="similarity">
    <text evidence="3 10">Belongs to the FKBP-type PPIase family.</text>
</comment>
<reference evidence="12 13" key="1">
    <citation type="journal article" date="2020" name="Microorganisms">
        <title>Osmotic Adaptation and Compatible Solute Biosynthesis of Phototrophic Bacteria as Revealed from Genome Analyses.</title>
        <authorList>
            <person name="Imhoff J.F."/>
            <person name="Rahn T."/>
            <person name="Kunzel S."/>
            <person name="Keller A."/>
            <person name="Neulinger S.C."/>
        </authorList>
    </citation>
    <scope>NUCLEOTIDE SEQUENCE [LARGE SCALE GENOMIC DNA]</scope>
    <source>
        <strain evidence="12 13">DSM 21303</strain>
    </source>
</reference>
<dbReference type="GO" id="GO:0003755">
    <property type="term" value="F:peptidyl-prolyl cis-trans isomerase activity"/>
    <property type="evidence" value="ECO:0007669"/>
    <property type="project" value="UniProtKB-UniRule"/>
</dbReference>
<dbReference type="EMBL" id="NRSD01000001">
    <property type="protein sequence ID" value="MBK1643075.1"/>
    <property type="molecule type" value="Genomic_DNA"/>
</dbReference>
<dbReference type="SUPFAM" id="SSF54534">
    <property type="entry name" value="FKBP-like"/>
    <property type="match status" value="1"/>
</dbReference>
<evidence type="ECO:0000256" key="10">
    <source>
        <dbReference type="RuleBase" id="RU003915"/>
    </source>
</evidence>
<evidence type="ECO:0000256" key="1">
    <source>
        <dbReference type="ARBA" id="ARBA00000971"/>
    </source>
</evidence>
<evidence type="ECO:0000256" key="2">
    <source>
        <dbReference type="ARBA" id="ARBA00004496"/>
    </source>
</evidence>
<evidence type="ECO:0000313" key="13">
    <source>
        <dbReference type="Proteomes" id="UP001138802"/>
    </source>
</evidence>
<evidence type="ECO:0000256" key="9">
    <source>
        <dbReference type="PROSITE-ProRule" id="PRU00277"/>
    </source>
</evidence>
<dbReference type="GO" id="GO:0042026">
    <property type="term" value="P:protein refolding"/>
    <property type="evidence" value="ECO:0007669"/>
    <property type="project" value="UniProtKB-ARBA"/>
</dbReference>
<organism evidence="12 13">
    <name type="scientific">Thiocapsa imhoffii</name>
    <dbReference type="NCBI Taxonomy" id="382777"/>
    <lineage>
        <taxon>Bacteria</taxon>
        <taxon>Pseudomonadati</taxon>
        <taxon>Pseudomonadota</taxon>
        <taxon>Gammaproteobacteria</taxon>
        <taxon>Chromatiales</taxon>
        <taxon>Chromatiaceae</taxon>
        <taxon>Thiocapsa</taxon>
    </lineage>
</organism>
<dbReference type="Proteomes" id="UP001138802">
    <property type="component" value="Unassembled WGS sequence"/>
</dbReference>
<dbReference type="AlphaFoldDB" id="A0A9X0WEH6"/>
<evidence type="ECO:0000256" key="6">
    <source>
        <dbReference type="ARBA" id="ARBA00023186"/>
    </source>
</evidence>
<dbReference type="GO" id="GO:0005737">
    <property type="term" value="C:cytoplasm"/>
    <property type="evidence" value="ECO:0007669"/>
    <property type="project" value="UniProtKB-SubCell"/>
</dbReference>
<dbReference type="PANTHER" id="PTHR47861">
    <property type="entry name" value="FKBP-TYPE PEPTIDYL-PROLYL CIS-TRANS ISOMERASE SLYD"/>
    <property type="match status" value="1"/>
</dbReference>